<evidence type="ECO:0000313" key="1">
    <source>
        <dbReference type="EMBL" id="MEA5141412.1"/>
    </source>
</evidence>
<sequence length="293" mass="33731">MNHFIRNNFLAIWVTMAVIFAFARKATVYQQEPKKPETPLFTSPSATEKVFTNYWSAGKTETSTYQIQEEIAGKITQAEATLTFAIKPFDTDKQVETPSNQSSEAINVLKMSLQEKYDFSAISTVYAPLDIKLFPHAPKVTHSFQSLSNLLVYQLNQHNRAYQIEEKSYANNKVSKSLELKRVWLEDEIWNRIRLSPETLPQDEFEIIPSLKFCSETQQSPTIQQAKGEIKDYTGTALQEKDLKVYALNYPATQRSIEIVFQKNFPYKILAWTEKVLLNKQLTTRQAVLKKAL</sequence>
<proteinExistence type="predicted"/>
<gene>
    <name evidence="1" type="ORF">VB248_19815</name>
</gene>
<dbReference type="RefSeq" id="WP_323298569.1">
    <property type="nucleotide sequence ID" value="NZ_JAYFUM010000027.1"/>
</dbReference>
<dbReference type="EMBL" id="JAYFUM010000027">
    <property type="protein sequence ID" value="MEA5141412.1"/>
    <property type="molecule type" value="Genomic_DNA"/>
</dbReference>
<reference evidence="1 2" key="1">
    <citation type="submission" date="2023-12" db="EMBL/GenBank/DDBJ databases">
        <title>Novel species of the genus Arcicella isolated from rivers.</title>
        <authorList>
            <person name="Lu H."/>
        </authorList>
    </citation>
    <scope>NUCLEOTIDE SEQUENCE [LARGE SCALE GENOMIC DNA]</scope>
    <source>
        <strain evidence="1 2">KCTC 23307</strain>
    </source>
</reference>
<comment type="caution">
    <text evidence="1">The sequence shown here is derived from an EMBL/GenBank/DDBJ whole genome shotgun (WGS) entry which is preliminary data.</text>
</comment>
<protein>
    <submittedName>
        <fullName evidence="1">Uncharacterized protein</fullName>
    </submittedName>
</protein>
<evidence type="ECO:0000313" key="2">
    <source>
        <dbReference type="Proteomes" id="UP001302949"/>
    </source>
</evidence>
<name>A0ABU5QFV4_9BACT</name>
<accession>A0ABU5QFV4</accession>
<organism evidence="1 2">
    <name type="scientific">Arcicella rigui</name>
    <dbReference type="NCBI Taxonomy" id="797020"/>
    <lineage>
        <taxon>Bacteria</taxon>
        <taxon>Pseudomonadati</taxon>
        <taxon>Bacteroidota</taxon>
        <taxon>Cytophagia</taxon>
        <taxon>Cytophagales</taxon>
        <taxon>Flectobacillaceae</taxon>
        <taxon>Arcicella</taxon>
    </lineage>
</organism>
<dbReference type="Proteomes" id="UP001302949">
    <property type="component" value="Unassembled WGS sequence"/>
</dbReference>
<keyword evidence="2" id="KW-1185">Reference proteome</keyword>